<proteinExistence type="predicted"/>
<dbReference type="AlphaFoldDB" id="A0A2J6X3G9"/>
<feature type="non-terminal residue" evidence="1">
    <location>
        <position position="1"/>
    </location>
</feature>
<sequence length="67" mass="7875">MPSLVVPPTDFYTRNTSITWWEQVERRNQRLWRLNAYNDIAHLQGIGAVESVRWEDIHPASPVPTEE</sequence>
<comment type="caution">
    <text evidence="1">The sequence shown here is derived from an EMBL/GenBank/DDBJ whole genome shotgun (WGS) entry which is preliminary data.</text>
</comment>
<protein>
    <submittedName>
        <fullName evidence="1">Histidine phosphatase family protein</fullName>
    </submittedName>
</protein>
<name>A0A2J6X3G9_9CHLR</name>
<reference evidence="1 2" key="1">
    <citation type="submission" date="2018-01" db="EMBL/GenBank/DDBJ databases">
        <title>Metagenomic assembled genomes from two thermal pools in the Uzon Caldera, Kamchatka, Russia.</title>
        <authorList>
            <person name="Wilkins L."/>
            <person name="Ettinger C."/>
        </authorList>
    </citation>
    <scope>NUCLEOTIDE SEQUENCE [LARGE SCALE GENOMIC DNA]</scope>
    <source>
        <strain evidence="1">ZAV-02</strain>
    </source>
</reference>
<organism evidence="1 2">
    <name type="scientific">Chloroflexus aggregans</name>
    <dbReference type="NCBI Taxonomy" id="152260"/>
    <lineage>
        <taxon>Bacteria</taxon>
        <taxon>Bacillati</taxon>
        <taxon>Chloroflexota</taxon>
        <taxon>Chloroflexia</taxon>
        <taxon>Chloroflexales</taxon>
        <taxon>Chloroflexineae</taxon>
        <taxon>Chloroflexaceae</taxon>
        <taxon>Chloroflexus</taxon>
    </lineage>
</organism>
<dbReference type="EMBL" id="PNIQ01000665">
    <property type="protein sequence ID" value="PMP79462.1"/>
    <property type="molecule type" value="Genomic_DNA"/>
</dbReference>
<evidence type="ECO:0000313" key="2">
    <source>
        <dbReference type="Proteomes" id="UP000243376"/>
    </source>
</evidence>
<evidence type="ECO:0000313" key="1">
    <source>
        <dbReference type="EMBL" id="PMP79462.1"/>
    </source>
</evidence>
<dbReference type="Proteomes" id="UP000243376">
    <property type="component" value="Unassembled WGS sequence"/>
</dbReference>
<accession>A0A2J6X3G9</accession>
<gene>
    <name evidence="1" type="ORF">C0184_09925</name>
</gene>